<gene>
    <name evidence="4" type="ORF">HMN09_00851300</name>
</gene>
<comment type="similarity">
    <text evidence="1">Belongs to the TEC1 family.</text>
</comment>
<name>A0A8H6SR21_MYCCL</name>
<feature type="compositionally biased region" description="Polar residues" evidence="2">
    <location>
        <begin position="414"/>
        <end position="431"/>
    </location>
</feature>
<comment type="caution">
    <text evidence="4">The sequence shown here is derived from an EMBL/GenBank/DDBJ whole genome shotgun (WGS) entry which is preliminary data.</text>
</comment>
<evidence type="ECO:0000259" key="3">
    <source>
        <dbReference type="Pfam" id="PF01285"/>
    </source>
</evidence>
<keyword evidence="5" id="KW-1185">Reference proteome</keyword>
<evidence type="ECO:0000313" key="5">
    <source>
        <dbReference type="Proteomes" id="UP000613580"/>
    </source>
</evidence>
<dbReference type="Gene3D" id="6.10.20.40">
    <property type="entry name" value="TEA/ATTS domain"/>
    <property type="match status" value="1"/>
</dbReference>
<evidence type="ECO:0000256" key="1">
    <source>
        <dbReference type="ARBA" id="ARBA00008421"/>
    </source>
</evidence>
<reference evidence="4" key="1">
    <citation type="submission" date="2020-05" db="EMBL/GenBank/DDBJ databases">
        <title>Mycena genomes resolve the evolution of fungal bioluminescence.</title>
        <authorList>
            <person name="Tsai I.J."/>
        </authorList>
    </citation>
    <scope>NUCLEOTIDE SEQUENCE</scope>
    <source>
        <strain evidence="4">110903Hualien_Pintung</strain>
    </source>
</reference>
<dbReference type="Pfam" id="PF01285">
    <property type="entry name" value="TEA"/>
    <property type="match status" value="1"/>
</dbReference>
<sequence>MSNPSGRQLIIIQSSAVSHRKHESRILIRQQGEAGFLGRTLWRFYDALGNKVGSIMPVGSVAERRGKGPKFAADTIATLLTQERWEHASLADSSFPPEILSACNQLVQFAFRTQTPKTQLAAFRRIIAITTQFPGLKVLLEKSVPGPVAADALISLWDREDDASCDLRWHFFCELAASCIADRKIFPFIQGHSRVALASGNEQLQTCGLSFIERLIIASTYEPATLVPSHLSIRYLTGILALPHFWDYLRQEQTEIPRGQLYLGIALKLLKRARVLLQDLGLEHTELSSADDNSLLLPLEAEGADEFCQAILSGMEHAFLHDMPVPSAVGQPWYCELRGVVHLLWHHGASILVPKSQQQALSDVYIQSIVCLVEEREIEMEDFDEEQARDSHVKGLACADPMLSPVQAQPEDSILSTSCGPETSVTSSPASLTRSLSPLQSSISLESSEFKFPSQALYTGSISGSPTRPRIELPSLRDLNIQVQLEVEPDNHSDRFALENIEGDDVPHSLGDYSLNETVWPVELGVALLEGLERYKPGVLDGFPLRNRSISEYILPVAKTGKHRTPKQVGRRLQQLSESDGVQQLVPCLLLLFPPTPSAESGPTSIFEFDQVEASPGHTTMYIDILPTSRSLVSQSAPIPLVSGQSVLRASPQPRHIGQINPLSTFTSPALLKLSAHARLNVLSESAGLVLHAETVPLELLADAPESGDVFAKELYYYSARIVPRYWPVIVDSPDPTRFTIFQEIAQDDSAALVIFTARYRFRYPAPSSDQFSPTYMHDALPIYESLNLNTT</sequence>
<dbReference type="AlphaFoldDB" id="A0A8H6SR21"/>
<protein>
    <submittedName>
        <fullName evidence="4">TEA domain-containing protein</fullName>
    </submittedName>
</protein>
<dbReference type="InterPro" id="IPR038096">
    <property type="entry name" value="TEA/ATTS_sf"/>
</dbReference>
<accession>A0A8H6SR21</accession>
<feature type="region of interest" description="Disordered" evidence="2">
    <location>
        <begin position="412"/>
        <end position="431"/>
    </location>
</feature>
<dbReference type="Proteomes" id="UP000613580">
    <property type="component" value="Unassembled WGS sequence"/>
</dbReference>
<dbReference type="EMBL" id="JACAZE010000011">
    <property type="protein sequence ID" value="KAF7304490.1"/>
    <property type="molecule type" value="Genomic_DNA"/>
</dbReference>
<proteinExistence type="inferred from homology"/>
<evidence type="ECO:0000256" key="2">
    <source>
        <dbReference type="SAM" id="MobiDB-lite"/>
    </source>
</evidence>
<dbReference type="InterPro" id="IPR000818">
    <property type="entry name" value="TEA/ATTS_dom"/>
</dbReference>
<dbReference type="GO" id="GO:0003700">
    <property type="term" value="F:DNA-binding transcription factor activity"/>
    <property type="evidence" value="ECO:0007669"/>
    <property type="project" value="InterPro"/>
</dbReference>
<feature type="domain" description="TEA" evidence="3">
    <location>
        <begin position="517"/>
        <end position="578"/>
    </location>
</feature>
<organism evidence="4 5">
    <name type="scientific">Mycena chlorophos</name>
    <name type="common">Agaric fungus</name>
    <name type="synonym">Agaricus chlorophos</name>
    <dbReference type="NCBI Taxonomy" id="658473"/>
    <lineage>
        <taxon>Eukaryota</taxon>
        <taxon>Fungi</taxon>
        <taxon>Dikarya</taxon>
        <taxon>Basidiomycota</taxon>
        <taxon>Agaricomycotina</taxon>
        <taxon>Agaricomycetes</taxon>
        <taxon>Agaricomycetidae</taxon>
        <taxon>Agaricales</taxon>
        <taxon>Marasmiineae</taxon>
        <taxon>Mycenaceae</taxon>
        <taxon>Mycena</taxon>
    </lineage>
</organism>
<evidence type="ECO:0000313" key="4">
    <source>
        <dbReference type="EMBL" id="KAF7304490.1"/>
    </source>
</evidence>
<dbReference type="OrthoDB" id="10006572at2759"/>